<organism evidence="1 2">
    <name type="scientific">Pseudomonas asplenii</name>
    <dbReference type="NCBI Taxonomy" id="53407"/>
    <lineage>
        <taxon>Bacteria</taxon>
        <taxon>Pseudomonadati</taxon>
        <taxon>Pseudomonadota</taxon>
        <taxon>Gammaproteobacteria</taxon>
        <taxon>Pseudomonadales</taxon>
        <taxon>Pseudomonadaceae</taxon>
        <taxon>Pseudomonas</taxon>
    </lineage>
</organism>
<sequence length="551" mass="61757">MAPRKNKAPKVVKEGASVSTRDDFSEATKYELCVRAANLCSRCRVFTIGSTDAGDRKNSIGVAAHICAAASGPGAKRWDATQTRAERKHFDNGIWMCYSCSKLIDNEEVFHTVAHLRQMKAVHQSYVSSLVGVIPMAPFEAENEIRAGILEATISLITKAGSPANFDVSAVVEGYEQSINSIDPNFKVVVTATSGSVVHELIPITDLAPEIQLVFNDDEANASADRAWQNMTEVGEPIHIPTKDFKFVGSKLFEHLNNVIVGGTLTLTPGKRRLETSIYFVSDEAEFELAPTESFMGKGSKQFDIEGSALDGLFTFRYFIHDRYKVDATYTFDVAGWLGQPINNLRHYHRIKRAYDFVIKYPKSRISVEIVLNGEPMRLWDGTYGDYTELFNRLKKIVEVAECSKIIASKIPEQLRLKTLDLTLPDERYIELYAQLFKGDVIRKLDYGESIFTARIDEIESRAIKVFCSEEQTEVVIAKSPIIDFFGNVIRLPRMSKKVLCFDLVFFSSIRKEDWQSLWCIGRANHSSDSVISIAPDDIPVLCSDEDVIHG</sequence>
<gene>
    <name evidence="1" type="ORF">SAMN05216581_2356</name>
</gene>
<dbReference type="EMBL" id="LT629972">
    <property type="protein sequence ID" value="SEI11694.1"/>
    <property type="molecule type" value="Genomic_DNA"/>
</dbReference>
<evidence type="ECO:0000313" key="1">
    <source>
        <dbReference type="EMBL" id="SEI11694.1"/>
    </source>
</evidence>
<dbReference type="RefSeq" id="WP_026007657.1">
    <property type="nucleotide sequence ID" value="NZ_LT629972.1"/>
</dbReference>
<evidence type="ECO:0000313" key="2">
    <source>
        <dbReference type="Proteomes" id="UP000182272"/>
    </source>
</evidence>
<protein>
    <submittedName>
        <fullName evidence="1">Uncharacterized protein</fullName>
    </submittedName>
</protein>
<accession>A0A1H6NMK3</accession>
<name>A0A1H6NMK3_9PSED</name>
<dbReference type="AlphaFoldDB" id="A0A1H6NMK3"/>
<reference evidence="1 2" key="1">
    <citation type="submission" date="2016-10" db="EMBL/GenBank/DDBJ databases">
        <authorList>
            <person name="de Groot N.N."/>
        </authorList>
    </citation>
    <scope>NUCLEOTIDE SEQUENCE [LARGE SCALE GENOMIC DNA]</scope>
    <source>
        <strain evidence="1 2">LMG 2158</strain>
    </source>
</reference>
<dbReference type="Proteomes" id="UP000182272">
    <property type="component" value="Chromosome I"/>
</dbReference>
<proteinExistence type="predicted"/>